<evidence type="ECO:0000313" key="2">
    <source>
        <dbReference type="EMBL" id="CAL5134007.1"/>
    </source>
</evidence>
<name>A0AAV2T925_CALDB</name>
<accession>A0AAV2T925</accession>
<feature type="region of interest" description="Disordered" evidence="1">
    <location>
        <begin position="230"/>
        <end position="293"/>
    </location>
</feature>
<evidence type="ECO:0000313" key="3">
    <source>
        <dbReference type="Proteomes" id="UP001497525"/>
    </source>
</evidence>
<protein>
    <recommendedName>
        <fullName evidence="4">PH domain-containing protein</fullName>
    </recommendedName>
</protein>
<evidence type="ECO:0000256" key="1">
    <source>
        <dbReference type="SAM" id="MobiDB-lite"/>
    </source>
</evidence>
<comment type="caution">
    <text evidence="2">The sequence shown here is derived from an EMBL/GenBank/DDBJ whole genome shotgun (WGS) entry which is preliminary data.</text>
</comment>
<dbReference type="SUPFAM" id="SSF50729">
    <property type="entry name" value="PH domain-like"/>
    <property type="match status" value="1"/>
</dbReference>
<dbReference type="Proteomes" id="UP001497525">
    <property type="component" value="Unassembled WGS sequence"/>
</dbReference>
<proteinExistence type="predicted"/>
<sequence>MAHTDEFLVERFSRNGFAANHKTNESSRFLDIQLTRNLDGSVGTPVHSRAAWNCQKIQLHSFTPIQYKLGNFGGSSRERKEAVRQVFLFTNHLLITARTNNGRLRLVKNYGKIALVECTLVEDTNADLFSMEDENTPNVEQTLTHPERKISDHISAGSRVCGSITPGYGTITSSLGIHNRSSVVVPPVLTEIGLAMKTSVRADSGPPSAGYVNRRFQSYDVSPRLSSASTSAAMMNQGSSGLSAPTGGMRSPTTNAALHRHSTSLCMSATDPENNNSTNGVSSRSSARPSLNTSHFLSGNGAGGGGTEVTALNVTAASGVAGPVNQPSTPGASVPFSHRFSSNFGVFTGSVGANGMDKTDYGSLDFRLIWEPKNGPPTSIWLVASTLQEKAAWCSDISQCIEQLHYGDILNSAQTDVSSVAMPQSIR</sequence>
<organism evidence="2 3">
    <name type="scientific">Calicophoron daubneyi</name>
    <name type="common">Rumen fluke</name>
    <name type="synonym">Paramphistomum daubneyi</name>
    <dbReference type="NCBI Taxonomy" id="300641"/>
    <lineage>
        <taxon>Eukaryota</taxon>
        <taxon>Metazoa</taxon>
        <taxon>Spiralia</taxon>
        <taxon>Lophotrochozoa</taxon>
        <taxon>Platyhelminthes</taxon>
        <taxon>Trematoda</taxon>
        <taxon>Digenea</taxon>
        <taxon>Plagiorchiida</taxon>
        <taxon>Pronocephalata</taxon>
        <taxon>Paramphistomoidea</taxon>
        <taxon>Paramphistomidae</taxon>
        <taxon>Calicophoron</taxon>
    </lineage>
</organism>
<feature type="compositionally biased region" description="Polar residues" evidence="1">
    <location>
        <begin position="230"/>
        <end position="243"/>
    </location>
</feature>
<evidence type="ECO:0008006" key="4">
    <source>
        <dbReference type="Google" id="ProtNLM"/>
    </source>
</evidence>
<reference evidence="2" key="1">
    <citation type="submission" date="2024-06" db="EMBL/GenBank/DDBJ databases">
        <authorList>
            <person name="Liu X."/>
            <person name="Lenzi L."/>
            <person name="Haldenby T S."/>
            <person name="Uol C."/>
        </authorList>
    </citation>
    <scope>NUCLEOTIDE SEQUENCE</scope>
</reference>
<dbReference type="EMBL" id="CAXLJL010000168">
    <property type="protein sequence ID" value="CAL5134007.1"/>
    <property type="molecule type" value="Genomic_DNA"/>
</dbReference>
<gene>
    <name evidence="2" type="ORF">CDAUBV1_LOCUS7222</name>
</gene>
<dbReference type="AlphaFoldDB" id="A0AAV2T925"/>
<feature type="compositionally biased region" description="Polar residues" evidence="1">
    <location>
        <begin position="263"/>
        <end position="293"/>
    </location>
</feature>